<evidence type="ECO:0000256" key="8">
    <source>
        <dbReference type="ARBA" id="ARBA00022989"/>
    </source>
</evidence>
<dbReference type="GO" id="GO:0005794">
    <property type="term" value="C:Golgi apparatus"/>
    <property type="evidence" value="ECO:0007669"/>
    <property type="project" value="TreeGrafter"/>
</dbReference>
<dbReference type="SUPFAM" id="SSF53448">
    <property type="entry name" value="Nucleotide-diphospho-sugar transferases"/>
    <property type="match status" value="1"/>
</dbReference>
<reference evidence="14 15" key="1">
    <citation type="journal article" date="2018" name="Sci. Rep.">
        <title>Genomic signatures of local adaptation to the degree of environmental predictability in rotifers.</title>
        <authorList>
            <person name="Franch-Gras L."/>
            <person name="Hahn C."/>
            <person name="Garcia-Roger E.M."/>
            <person name="Carmona M.J."/>
            <person name="Serra M."/>
            <person name="Gomez A."/>
        </authorList>
    </citation>
    <scope>NUCLEOTIDE SEQUENCE [LARGE SCALE GENOMIC DNA]</scope>
    <source>
        <strain evidence="14">HYR1</strain>
    </source>
</reference>
<dbReference type="Proteomes" id="UP000276133">
    <property type="component" value="Unassembled WGS sequence"/>
</dbReference>
<comment type="subcellular location">
    <subcellularLocation>
        <location evidence="1">Membrane</location>
        <topology evidence="1">Single-pass type II membrane protein</topology>
    </subcellularLocation>
</comment>
<dbReference type="Pfam" id="PF13733">
    <property type="entry name" value="Glyco_transf_7N"/>
    <property type="match status" value="1"/>
</dbReference>
<evidence type="ECO:0000256" key="11">
    <source>
        <dbReference type="RuleBase" id="RU368121"/>
    </source>
</evidence>
<keyword evidence="5 11" id="KW-0808">Transferase</keyword>
<keyword evidence="10 11" id="KW-0325">Glycoprotein</keyword>
<dbReference type="InterPro" id="IPR029044">
    <property type="entry name" value="Nucleotide-diphossugar_trans"/>
</dbReference>
<keyword evidence="6 11" id="KW-0812">Transmembrane</keyword>
<evidence type="ECO:0000256" key="9">
    <source>
        <dbReference type="ARBA" id="ARBA00023136"/>
    </source>
</evidence>
<evidence type="ECO:0000313" key="15">
    <source>
        <dbReference type="Proteomes" id="UP000276133"/>
    </source>
</evidence>
<evidence type="ECO:0000313" key="14">
    <source>
        <dbReference type="EMBL" id="RNA44169.1"/>
    </source>
</evidence>
<sequence length="325" mass="38764">MRLRIRRLRFKNKIYFTIAANFFLIFLVLYHEKIFNAFDFVNVAPNYELCRQLPFKIADKSLNLQKITLEQIENELGFLSLQNGVKQLPDTEKFRNKKVAIIVPYRDRVKNLHIFLLYMHKFLSKQNIEYKIYLLEPLGHLTFNRALLLNVGYLEVLKEDNKWDCFIFHDVDMLPENGKNMYDCHPEFPKQMAVSINTYAYSTEGYFKEKYFGGVNAFTKEQFRKINGFSNLYYGWGIEDDDARYRVLANFPKIARLNPEIGRYFANCHELQPKNPNRFLLYISSSSRIRTDGLNSVHYKIIQIEKNTLFTRFYVKYSNETFDLI</sequence>
<dbReference type="GO" id="GO:0005975">
    <property type="term" value="P:carbohydrate metabolic process"/>
    <property type="evidence" value="ECO:0007669"/>
    <property type="project" value="InterPro"/>
</dbReference>
<keyword evidence="15" id="KW-1185">Reference proteome</keyword>
<dbReference type="EMBL" id="REGN01000143">
    <property type="protein sequence ID" value="RNA44169.1"/>
    <property type="molecule type" value="Genomic_DNA"/>
</dbReference>
<evidence type="ECO:0000256" key="6">
    <source>
        <dbReference type="ARBA" id="ARBA00022692"/>
    </source>
</evidence>
<dbReference type="AlphaFoldDB" id="A0A3M7T8B2"/>
<dbReference type="Gene3D" id="3.90.550.10">
    <property type="entry name" value="Spore Coat Polysaccharide Biosynthesis Protein SpsA, Chain A"/>
    <property type="match status" value="1"/>
</dbReference>
<dbReference type="PANTHER" id="PTHR19300">
    <property type="entry name" value="BETA-1,4-GALACTOSYLTRANSFERASE"/>
    <property type="match status" value="1"/>
</dbReference>
<keyword evidence="8 11" id="KW-1133">Transmembrane helix</keyword>
<evidence type="ECO:0000256" key="5">
    <source>
        <dbReference type="ARBA" id="ARBA00022679"/>
    </source>
</evidence>
<organism evidence="14 15">
    <name type="scientific">Brachionus plicatilis</name>
    <name type="common">Marine rotifer</name>
    <name type="synonym">Brachionus muelleri</name>
    <dbReference type="NCBI Taxonomy" id="10195"/>
    <lineage>
        <taxon>Eukaryota</taxon>
        <taxon>Metazoa</taxon>
        <taxon>Spiralia</taxon>
        <taxon>Gnathifera</taxon>
        <taxon>Rotifera</taxon>
        <taxon>Eurotatoria</taxon>
        <taxon>Monogononta</taxon>
        <taxon>Pseudotrocha</taxon>
        <taxon>Ploima</taxon>
        <taxon>Brachionidae</taxon>
        <taxon>Brachionus</taxon>
    </lineage>
</organism>
<evidence type="ECO:0000259" key="12">
    <source>
        <dbReference type="Pfam" id="PF02709"/>
    </source>
</evidence>
<comment type="similarity">
    <text evidence="3 11">Belongs to the glycosyltransferase 7 family.</text>
</comment>
<comment type="pathway">
    <text evidence="2 11">Protein modification; protein glycosylation.</text>
</comment>
<accession>A0A3M7T8B2</accession>
<evidence type="ECO:0000256" key="4">
    <source>
        <dbReference type="ARBA" id="ARBA00022676"/>
    </source>
</evidence>
<keyword evidence="4 11" id="KW-0328">Glycosyltransferase</keyword>
<comment type="function">
    <text evidence="11">Catalyses the transfer of galactose onto proteins or lipids.</text>
</comment>
<dbReference type="OrthoDB" id="10016069at2759"/>
<gene>
    <name evidence="14" type="ORF">BpHYR1_027211</name>
</gene>
<keyword evidence="9 11" id="KW-0472">Membrane</keyword>
<name>A0A3M7T8B2_BRAPC</name>
<dbReference type="Pfam" id="PF02709">
    <property type="entry name" value="Glyco_transf_7C"/>
    <property type="match status" value="1"/>
</dbReference>
<dbReference type="GO" id="GO:0016020">
    <property type="term" value="C:membrane"/>
    <property type="evidence" value="ECO:0007669"/>
    <property type="project" value="UniProtKB-SubCell"/>
</dbReference>
<keyword evidence="7 11" id="KW-0735">Signal-anchor</keyword>
<dbReference type="InterPro" id="IPR003859">
    <property type="entry name" value="Galactosyl_T"/>
</dbReference>
<dbReference type="GO" id="GO:0008378">
    <property type="term" value="F:galactosyltransferase activity"/>
    <property type="evidence" value="ECO:0007669"/>
    <property type="project" value="TreeGrafter"/>
</dbReference>
<evidence type="ECO:0000256" key="1">
    <source>
        <dbReference type="ARBA" id="ARBA00004606"/>
    </source>
</evidence>
<evidence type="ECO:0000256" key="3">
    <source>
        <dbReference type="ARBA" id="ARBA00005735"/>
    </source>
</evidence>
<dbReference type="STRING" id="10195.A0A3M7T8B2"/>
<dbReference type="InterPro" id="IPR027791">
    <property type="entry name" value="Galactosyl_T_C"/>
</dbReference>
<dbReference type="UniPathway" id="UPA00378"/>
<dbReference type="PRINTS" id="PR02050">
    <property type="entry name" value="B14GALTRFASE"/>
</dbReference>
<evidence type="ECO:0000256" key="2">
    <source>
        <dbReference type="ARBA" id="ARBA00004922"/>
    </source>
</evidence>
<dbReference type="EC" id="2.4.1.-" evidence="11"/>
<dbReference type="PANTHER" id="PTHR19300:SF57">
    <property type="entry name" value="BETA-1,4-N-ACETYLGALACTOSAMINYLTRANSFERASE"/>
    <property type="match status" value="1"/>
</dbReference>
<evidence type="ECO:0000256" key="10">
    <source>
        <dbReference type="ARBA" id="ARBA00023180"/>
    </source>
</evidence>
<feature type="transmembrane region" description="Helical" evidence="11">
    <location>
        <begin position="12"/>
        <end position="30"/>
    </location>
</feature>
<evidence type="ECO:0000256" key="7">
    <source>
        <dbReference type="ARBA" id="ARBA00022968"/>
    </source>
</evidence>
<evidence type="ECO:0000259" key="13">
    <source>
        <dbReference type="Pfam" id="PF13733"/>
    </source>
</evidence>
<feature type="domain" description="Galactosyltransferase C-terminal" evidence="12">
    <location>
        <begin position="206"/>
        <end position="268"/>
    </location>
</feature>
<comment type="caution">
    <text evidence="14">The sequence shown here is derived from an EMBL/GenBank/DDBJ whole genome shotgun (WGS) entry which is preliminary data.</text>
</comment>
<dbReference type="InterPro" id="IPR027995">
    <property type="entry name" value="Galactosyl_T_N"/>
</dbReference>
<feature type="domain" description="Galactosyltransferase N-terminal" evidence="13">
    <location>
        <begin position="61"/>
        <end position="185"/>
    </location>
</feature>
<protein>
    <recommendedName>
        <fullName evidence="11">Beta-1,4-galactosyltransferase</fullName>
        <ecNumber evidence="11">2.4.1.-</ecNumber>
    </recommendedName>
</protein>
<proteinExistence type="inferred from homology"/>